<reference evidence="1 2" key="1">
    <citation type="submission" date="2015-12" db="EMBL/GenBank/DDBJ databases">
        <title>Draft genome sequence of Mesorhizobium sp. UFLA 01-765, a multitolerant efficient symbiont and plant-growth promoting strain isolated from Zn-mining soil using Leucaena leucocephala as a trap plant.</title>
        <authorList>
            <person name="Rangel W.M."/>
            <person name="Thijs S."/>
            <person name="Longatti S.M."/>
            <person name="Moreira F.M."/>
            <person name="Weyens N."/>
            <person name="Vangronsveld J."/>
            <person name="Van Hamme J.D."/>
            <person name="Bottos E.M."/>
            <person name="Rineau F."/>
        </authorList>
    </citation>
    <scope>NUCLEOTIDE SEQUENCE [LARGE SCALE GENOMIC DNA]</scope>
    <source>
        <strain evidence="1 2">UFLA 01-765</strain>
    </source>
</reference>
<dbReference type="Proteomes" id="UP000053176">
    <property type="component" value="Unassembled WGS sequence"/>
</dbReference>
<gene>
    <name evidence="1" type="ORF">AU467_12060</name>
</gene>
<dbReference type="AlphaFoldDB" id="A0A101KX32"/>
<accession>A0A101KX32</accession>
<dbReference type="InterPro" id="IPR007375">
    <property type="entry name" value="SoxG"/>
</dbReference>
<dbReference type="Gene3D" id="3.30.70.1520">
    <property type="entry name" value="Heterotetrameric sarcosine oxidase"/>
    <property type="match status" value="1"/>
</dbReference>
<comment type="caution">
    <text evidence="1">The sequence shown here is derived from an EMBL/GenBank/DDBJ whole genome shotgun (WGS) entry which is preliminary data.</text>
</comment>
<sequence length="170" mass="18392">MVEPLSLKDFNLSAADCAIVQIEGWDGMLAKFEASVSQALGAPLPARVGETVRHAGVLVVRVAPRRFWLVSEAGAKPPALTADPELGYSVFLGEGRVRLRMDGMRLPEILSKCIAVDWLSPAAARGRAWQTAFHHLPVLLLRTAETACDLFVPRSFAKSLADWIADSAAE</sequence>
<name>A0A101KX32_RHILI</name>
<protein>
    <submittedName>
        <fullName evidence="1">Sarcosine oxidase subunit gamma</fullName>
    </submittedName>
</protein>
<organism evidence="1 2">
    <name type="scientific">Rhizobium loti</name>
    <name type="common">Mesorhizobium loti</name>
    <dbReference type="NCBI Taxonomy" id="381"/>
    <lineage>
        <taxon>Bacteria</taxon>
        <taxon>Pseudomonadati</taxon>
        <taxon>Pseudomonadota</taxon>
        <taxon>Alphaproteobacteria</taxon>
        <taxon>Hyphomicrobiales</taxon>
        <taxon>Phyllobacteriaceae</taxon>
        <taxon>Mesorhizobium</taxon>
    </lineage>
</organism>
<evidence type="ECO:0000313" key="1">
    <source>
        <dbReference type="EMBL" id="KUM28532.1"/>
    </source>
</evidence>
<dbReference type="SUPFAM" id="SSF103025">
    <property type="entry name" value="Folate-binding domain"/>
    <property type="match status" value="1"/>
</dbReference>
<proteinExistence type="predicted"/>
<dbReference type="Gene3D" id="3.30.1360.120">
    <property type="entry name" value="Probable tRNA modification gtpase trme, domain 1"/>
    <property type="match status" value="1"/>
</dbReference>
<dbReference type="InterPro" id="IPR027266">
    <property type="entry name" value="TrmE/GcvT-like"/>
</dbReference>
<dbReference type="Pfam" id="PF04268">
    <property type="entry name" value="SoxG"/>
    <property type="match status" value="1"/>
</dbReference>
<evidence type="ECO:0000313" key="2">
    <source>
        <dbReference type="Proteomes" id="UP000053176"/>
    </source>
</evidence>
<dbReference type="EMBL" id="LPWA01000013">
    <property type="protein sequence ID" value="KUM28532.1"/>
    <property type="molecule type" value="Genomic_DNA"/>
</dbReference>